<dbReference type="EMBL" id="JARJCW010000006">
    <property type="protein sequence ID" value="KAJ7223608.1"/>
    <property type="molecule type" value="Genomic_DNA"/>
</dbReference>
<dbReference type="Gene3D" id="3.40.50.300">
    <property type="entry name" value="P-loop containing nucleotide triphosphate hydrolases"/>
    <property type="match status" value="1"/>
</dbReference>
<reference evidence="1" key="1">
    <citation type="submission" date="2023-03" db="EMBL/GenBank/DDBJ databases">
        <title>Massive genome expansion in bonnet fungi (Mycena s.s.) driven by repeated elements and novel gene families across ecological guilds.</title>
        <authorList>
            <consortium name="Lawrence Berkeley National Laboratory"/>
            <person name="Harder C.B."/>
            <person name="Miyauchi S."/>
            <person name="Viragh M."/>
            <person name="Kuo A."/>
            <person name="Thoen E."/>
            <person name="Andreopoulos B."/>
            <person name="Lu D."/>
            <person name="Skrede I."/>
            <person name="Drula E."/>
            <person name="Henrissat B."/>
            <person name="Morin E."/>
            <person name="Kohler A."/>
            <person name="Barry K."/>
            <person name="LaButti K."/>
            <person name="Morin E."/>
            <person name="Salamov A."/>
            <person name="Lipzen A."/>
            <person name="Mereny Z."/>
            <person name="Hegedus B."/>
            <person name="Baldrian P."/>
            <person name="Stursova M."/>
            <person name="Weitz H."/>
            <person name="Taylor A."/>
            <person name="Grigoriev I.V."/>
            <person name="Nagy L.G."/>
            <person name="Martin F."/>
            <person name="Kauserud H."/>
        </authorList>
    </citation>
    <scope>NUCLEOTIDE SEQUENCE</scope>
    <source>
        <strain evidence="1">9144</strain>
    </source>
</reference>
<accession>A0AAD6YML6</accession>
<sequence>MANTIDLRSHCSHFRILVIGRANAGKTTLLKKVCNSIEDPLIFDPYGDKIEASVVEESVERGLHDIENQLIFQSNPKFIFHDTRGFESGSIAETNKVKEFIAKRAGSTELHDQLHAIWYCLPTDTNRPLLHADEQFFNTDITGKVPVIAIFTMFDGLITEAFTQLKEGGVSRKEAKDRQIEQALGMLTTKFVEPLMSTKYPPADHVRLDGELAYCSEWQANHFNCNELVEKTANALSDETLKLLFVSVQQNNIKSCIYHAVLQ</sequence>
<organism evidence="1 2">
    <name type="scientific">Mycena pura</name>
    <dbReference type="NCBI Taxonomy" id="153505"/>
    <lineage>
        <taxon>Eukaryota</taxon>
        <taxon>Fungi</taxon>
        <taxon>Dikarya</taxon>
        <taxon>Basidiomycota</taxon>
        <taxon>Agaricomycotina</taxon>
        <taxon>Agaricomycetes</taxon>
        <taxon>Agaricomycetidae</taxon>
        <taxon>Agaricales</taxon>
        <taxon>Marasmiineae</taxon>
        <taxon>Mycenaceae</taxon>
        <taxon>Mycena</taxon>
    </lineage>
</organism>
<name>A0AAD6YML6_9AGAR</name>
<protein>
    <recommendedName>
        <fullName evidence="3">G domain-containing protein</fullName>
    </recommendedName>
</protein>
<evidence type="ECO:0000313" key="1">
    <source>
        <dbReference type="EMBL" id="KAJ7223608.1"/>
    </source>
</evidence>
<gene>
    <name evidence="1" type="ORF">GGX14DRAFT_428049</name>
</gene>
<comment type="caution">
    <text evidence="1">The sequence shown here is derived from an EMBL/GenBank/DDBJ whole genome shotgun (WGS) entry which is preliminary data.</text>
</comment>
<evidence type="ECO:0000313" key="2">
    <source>
        <dbReference type="Proteomes" id="UP001219525"/>
    </source>
</evidence>
<dbReference type="Proteomes" id="UP001219525">
    <property type="component" value="Unassembled WGS sequence"/>
</dbReference>
<dbReference type="InterPro" id="IPR027417">
    <property type="entry name" value="P-loop_NTPase"/>
</dbReference>
<proteinExistence type="predicted"/>
<keyword evidence="2" id="KW-1185">Reference proteome</keyword>
<evidence type="ECO:0008006" key="3">
    <source>
        <dbReference type="Google" id="ProtNLM"/>
    </source>
</evidence>
<dbReference type="CDD" id="cd00882">
    <property type="entry name" value="Ras_like_GTPase"/>
    <property type="match status" value="1"/>
</dbReference>
<dbReference type="SUPFAM" id="SSF52540">
    <property type="entry name" value="P-loop containing nucleoside triphosphate hydrolases"/>
    <property type="match status" value="1"/>
</dbReference>
<dbReference type="AlphaFoldDB" id="A0AAD6YML6"/>